<reference evidence="6" key="6">
    <citation type="submission" date="2019-06" db="EMBL/GenBank/DDBJ databases">
        <authorList>
            <consortium name="NCBI Pathogen Detection Project"/>
        </authorList>
    </citation>
    <scope>NUCLEOTIDE SEQUENCE</scope>
    <source>
        <strain evidence="6">Salmonella enterica</strain>
    </source>
</reference>
<dbReference type="RefSeq" id="WP_001371925.1">
    <property type="nucleotide sequence ID" value="NC_024983.1"/>
</dbReference>
<name>A0A077W3I1_SALTM</name>
<dbReference type="EMBL" id="KM877269">
    <property type="protein sequence ID" value="AKG90194.1"/>
    <property type="molecule type" value="Genomic_DNA"/>
</dbReference>
<sequence>MTSTLDPSHKQIEMWRRATGSEGGLNEYRNWVLENSMRFTAYGIHTVIVEGEAKHITALDDVTLCNEWAKLKRENNRLYAANEKICSGWRGFVLRLLGITLSCRKPVILLGADAKNQNDAVKGADL</sequence>
<evidence type="ECO:0000313" key="5">
    <source>
        <dbReference type="EMBL" id="EDA7615086.1"/>
    </source>
</evidence>
<dbReference type="EMBL" id="DAAGLI010000019">
    <property type="protein sequence ID" value="HAB3532111.1"/>
    <property type="molecule type" value="Genomic_DNA"/>
</dbReference>
<proteinExistence type="predicted"/>
<geneLocation type="plasmid" evidence="2">
    <name>pIMP4-SEM1</name>
</geneLocation>
<accession>A0A077W3I1</accession>
<dbReference type="EMBL" id="KX810825">
    <property type="protein sequence ID" value="APA22871.1"/>
    <property type="molecule type" value="Genomic_DNA"/>
</dbReference>
<dbReference type="GeneID" id="93248099"/>
<keyword evidence="1" id="KW-0614">Plasmid</keyword>
<reference evidence="1" key="1">
    <citation type="submission" date="2014-09" db="EMBL/GenBank/DDBJ databases">
        <title>Complete sequence of a oqxAB-harboring IncHI2 plasmid from a Salmonella Typhimurium strain.</title>
        <authorList>
            <person name="Li L.Jr."/>
            <person name="Sun J."/>
            <person name="Deng H."/>
            <person name="Liu Y."/>
        </authorList>
    </citation>
    <scope>NUCLEOTIDE SEQUENCE</scope>
    <source>
        <strain evidence="1">GDS147</strain>
        <plasmid evidence="1">pHXY0908</plasmid>
    </source>
</reference>
<evidence type="ECO:0000313" key="6">
    <source>
        <dbReference type="EMBL" id="HAB3532111.1"/>
    </source>
</evidence>
<dbReference type="AlphaFoldDB" id="A0A077W3I1"/>
<evidence type="ECO:0000313" key="2">
    <source>
        <dbReference type="EMBL" id="APA22871.1"/>
    </source>
</evidence>
<evidence type="ECO:0000313" key="3">
    <source>
        <dbReference type="EMBL" id="ECA5343745.1"/>
    </source>
</evidence>
<reference evidence="4" key="4">
    <citation type="submission" date="2018-07" db="EMBL/GenBank/DDBJ databases">
        <authorList>
            <consortium name="GenomeTrakr network: Whole genome sequencing for foodborne pathogen traceback"/>
        </authorList>
    </citation>
    <scope>NUCLEOTIDE SEQUENCE</scope>
    <source>
        <strain evidence="4">ADRDL-14-19262</strain>
    </source>
</reference>
<organism evidence="3">
    <name type="scientific">Salmonella typhimurium</name>
    <dbReference type="NCBI Taxonomy" id="90371"/>
    <lineage>
        <taxon>Bacteria</taxon>
        <taxon>Pseudomonadati</taxon>
        <taxon>Pseudomonadota</taxon>
        <taxon>Gammaproteobacteria</taxon>
        <taxon>Enterobacterales</taxon>
        <taxon>Enterobacteriaceae</taxon>
        <taxon>Salmonella</taxon>
    </lineage>
</organism>
<protein>
    <submittedName>
        <fullName evidence="3">Uncharacterized protein</fullName>
    </submittedName>
</protein>
<dbReference type="EMBL" id="AAKWTQ010000010">
    <property type="protein sequence ID" value="ECW5425344.1"/>
    <property type="molecule type" value="Genomic_DNA"/>
</dbReference>
<dbReference type="EMBL" id="AALLDS010000033">
    <property type="protein sequence ID" value="EDA7615086.1"/>
    <property type="molecule type" value="Genomic_DNA"/>
</dbReference>
<reference evidence="6" key="3">
    <citation type="journal article" date="2018" name="Genome Biol.">
        <title>SKESA: strategic k-mer extension for scrupulous assemblies.</title>
        <authorList>
            <person name="Souvorov A."/>
            <person name="Agarwala R."/>
            <person name="Lipman D.J."/>
        </authorList>
    </citation>
    <scope>NUCLEOTIDE SEQUENCE</scope>
    <source>
        <strain evidence="6">Salmonella enterica</strain>
    </source>
</reference>
<evidence type="ECO:0000313" key="1">
    <source>
        <dbReference type="EMBL" id="AKG90194.1"/>
    </source>
</evidence>
<reference evidence="3" key="5">
    <citation type="submission" date="2018-12" db="EMBL/GenBank/DDBJ databases">
        <authorList>
            <person name="Ashton P.M."/>
            <person name="Dallman T."/>
            <person name="Nair S."/>
            <person name="De Pinna E."/>
            <person name="Peters T."/>
            <person name="Grant K."/>
        </authorList>
    </citation>
    <scope>NUCLEOTIDE SEQUENCE</scope>
    <source>
        <strain evidence="5">116039</strain>
        <strain evidence="3">582921</strain>
    </source>
</reference>
<dbReference type="EMBL" id="AAHUQY010000045">
    <property type="protein sequence ID" value="ECA5343745.1"/>
    <property type="molecule type" value="Genomic_DNA"/>
</dbReference>
<reference evidence="2" key="2">
    <citation type="journal article" date="2016" name="Sci. Rep.">
        <title>Isolation and plasmid characterization of carbapenemase (IMP-4) producing Salmonella enterica Typhimurium from cats.</title>
        <authorList>
            <person name="Abraham S."/>
            <person name="O'Dea M."/>
            <person name="Trott D.J."/>
            <person name="Abraham R.J."/>
            <person name="Hughes D."/>
            <person name="Pang S."/>
            <person name="McKew G."/>
            <person name="Cheong E.Y."/>
            <person name="Merlino J."/>
            <person name="Saputra S."/>
            <person name="Malik R."/>
            <person name="Gottlieb T."/>
        </authorList>
    </citation>
    <scope>NUCLEOTIDE SEQUENCE</scope>
    <source>
        <strain evidence="2">MU1</strain>
        <plasmid evidence="2">pIMP4-SEM1</plasmid>
    </source>
</reference>
<gene>
    <name evidence="5" type="ORF">A3V89_20165</name>
    <name evidence="4" type="ORF">ADQ28_13335</name>
    <name evidence="3" type="ORF">ELS01_25530</name>
    <name evidence="6" type="ORF">GJE27_20195</name>
</gene>
<geneLocation type="plasmid" evidence="1">
    <name>pHXY0908</name>
</geneLocation>
<evidence type="ECO:0000313" key="4">
    <source>
        <dbReference type="EMBL" id="ECW5425344.1"/>
    </source>
</evidence>